<dbReference type="AlphaFoldDB" id="A0A918IUL3"/>
<feature type="domain" description="HTH LytTR-type" evidence="3">
    <location>
        <begin position="152"/>
        <end position="206"/>
    </location>
</feature>
<reference evidence="4" key="2">
    <citation type="submission" date="2020-09" db="EMBL/GenBank/DDBJ databases">
        <authorList>
            <person name="Sun Q."/>
            <person name="Kim S."/>
        </authorList>
    </citation>
    <scope>NUCLEOTIDE SEQUENCE</scope>
    <source>
        <strain evidence="4">KCTC 12113</strain>
    </source>
</reference>
<organism evidence="4 5">
    <name type="scientific">Arenibacter certesii</name>
    <dbReference type="NCBI Taxonomy" id="228955"/>
    <lineage>
        <taxon>Bacteria</taxon>
        <taxon>Pseudomonadati</taxon>
        <taxon>Bacteroidota</taxon>
        <taxon>Flavobacteriia</taxon>
        <taxon>Flavobacteriales</taxon>
        <taxon>Flavobacteriaceae</taxon>
        <taxon>Arenibacter</taxon>
    </lineage>
</organism>
<dbReference type="SMART" id="SM00448">
    <property type="entry name" value="REC"/>
    <property type="match status" value="1"/>
</dbReference>
<feature type="domain" description="Response regulatory" evidence="2">
    <location>
        <begin position="12"/>
        <end position="123"/>
    </location>
</feature>
<dbReference type="Proteomes" id="UP000634668">
    <property type="component" value="Unassembled WGS sequence"/>
</dbReference>
<dbReference type="Gene3D" id="2.40.50.1020">
    <property type="entry name" value="LytTr DNA-binding domain"/>
    <property type="match status" value="1"/>
</dbReference>
<comment type="caution">
    <text evidence="4">The sequence shown here is derived from an EMBL/GenBank/DDBJ whole genome shotgun (WGS) entry which is preliminary data.</text>
</comment>
<dbReference type="Pfam" id="PF04397">
    <property type="entry name" value="LytTR"/>
    <property type="match status" value="1"/>
</dbReference>
<sequence>MNLSYMKSSKLKCVLIEDSAMQRRTISKLIKDNTSLFYLDEFRNGQEAKVFLADNDVDLIFLDIEMPIVNGFDLLESLEEKPQIIVISASAHHAMKAFDYNVADYLQKPVDKKRFDNAVKKALTNFRLENIEETEQDFIYINHQLKNTKLILNDILWVEAYGDYIKIISKDKNMLILSTMKAFNDQLPSDKFLRIHKSFIVNLDKIDKFNGSSVEIDGKIIPLSRHKKELLQNALVVVE</sequence>
<evidence type="ECO:0000313" key="4">
    <source>
        <dbReference type="EMBL" id="GGW32517.1"/>
    </source>
</evidence>
<evidence type="ECO:0000313" key="5">
    <source>
        <dbReference type="Proteomes" id="UP000634668"/>
    </source>
</evidence>
<feature type="modified residue" description="4-aspartylphosphate" evidence="1">
    <location>
        <position position="63"/>
    </location>
</feature>
<dbReference type="Pfam" id="PF00072">
    <property type="entry name" value="Response_reg"/>
    <property type="match status" value="1"/>
</dbReference>
<evidence type="ECO:0000259" key="3">
    <source>
        <dbReference type="PROSITE" id="PS50930"/>
    </source>
</evidence>
<gene>
    <name evidence="4" type="ORF">GCM10007383_17050</name>
</gene>
<dbReference type="GO" id="GO:0003677">
    <property type="term" value="F:DNA binding"/>
    <property type="evidence" value="ECO:0007669"/>
    <property type="project" value="UniProtKB-KW"/>
</dbReference>
<dbReference type="PANTHER" id="PTHR37299">
    <property type="entry name" value="TRANSCRIPTIONAL REGULATOR-RELATED"/>
    <property type="match status" value="1"/>
</dbReference>
<reference evidence="4" key="1">
    <citation type="journal article" date="2014" name="Int. J. Syst. Evol. Microbiol.">
        <title>Complete genome sequence of Corynebacterium casei LMG S-19264T (=DSM 44701T), isolated from a smear-ripened cheese.</title>
        <authorList>
            <consortium name="US DOE Joint Genome Institute (JGI-PGF)"/>
            <person name="Walter F."/>
            <person name="Albersmeier A."/>
            <person name="Kalinowski J."/>
            <person name="Ruckert C."/>
        </authorList>
    </citation>
    <scope>NUCLEOTIDE SEQUENCE</scope>
    <source>
        <strain evidence="4">KCTC 12113</strain>
    </source>
</reference>
<dbReference type="SMART" id="SM00850">
    <property type="entry name" value="LytTR"/>
    <property type="match status" value="1"/>
</dbReference>
<evidence type="ECO:0000259" key="2">
    <source>
        <dbReference type="PROSITE" id="PS50110"/>
    </source>
</evidence>
<name>A0A918IUL3_9FLAO</name>
<dbReference type="SUPFAM" id="SSF52172">
    <property type="entry name" value="CheY-like"/>
    <property type="match status" value="1"/>
</dbReference>
<accession>A0A918IUL3</accession>
<dbReference type="GO" id="GO:0000156">
    <property type="term" value="F:phosphorelay response regulator activity"/>
    <property type="evidence" value="ECO:0007669"/>
    <property type="project" value="InterPro"/>
</dbReference>
<proteinExistence type="predicted"/>
<dbReference type="InterPro" id="IPR011006">
    <property type="entry name" value="CheY-like_superfamily"/>
</dbReference>
<protein>
    <submittedName>
        <fullName evidence="4">DNA-binding response regulator</fullName>
    </submittedName>
</protein>
<dbReference type="InterPro" id="IPR001789">
    <property type="entry name" value="Sig_transdc_resp-reg_receiver"/>
</dbReference>
<keyword evidence="5" id="KW-1185">Reference proteome</keyword>
<dbReference type="InterPro" id="IPR007492">
    <property type="entry name" value="LytTR_DNA-bd_dom"/>
</dbReference>
<dbReference type="PROSITE" id="PS50930">
    <property type="entry name" value="HTH_LYTTR"/>
    <property type="match status" value="1"/>
</dbReference>
<dbReference type="PANTHER" id="PTHR37299:SF1">
    <property type="entry name" value="STAGE 0 SPORULATION PROTEIN A HOMOLOG"/>
    <property type="match status" value="1"/>
</dbReference>
<dbReference type="EMBL" id="BMWP01000009">
    <property type="protein sequence ID" value="GGW32517.1"/>
    <property type="molecule type" value="Genomic_DNA"/>
</dbReference>
<evidence type="ECO:0000256" key="1">
    <source>
        <dbReference type="PROSITE-ProRule" id="PRU00169"/>
    </source>
</evidence>
<keyword evidence="1" id="KW-0597">Phosphoprotein</keyword>
<dbReference type="Gene3D" id="3.40.50.2300">
    <property type="match status" value="1"/>
</dbReference>
<dbReference type="PROSITE" id="PS50110">
    <property type="entry name" value="RESPONSE_REGULATORY"/>
    <property type="match status" value="1"/>
</dbReference>
<dbReference type="InterPro" id="IPR046947">
    <property type="entry name" value="LytR-like"/>
</dbReference>
<keyword evidence="4" id="KW-0238">DNA-binding</keyword>